<comment type="similarity">
    <text evidence="1">Belongs to the glycosyl hydrolase 3 family.</text>
</comment>
<evidence type="ECO:0000313" key="5">
    <source>
        <dbReference type="EMBL" id="MBB5212590.1"/>
    </source>
</evidence>
<dbReference type="Pfam" id="PF01915">
    <property type="entry name" value="Glyco_hydro_3_C"/>
    <property type="match status" value="1"/>
</dbReference>
<dbReference type="Pfam" id="PF00933">
    <property type="entry name" value="Glyco_hydro_3"/>
    <property type="match status" value="1"/>
</dbReference>
<keyword evidence="7" id="KW-1185">Reference proteome</keyword>
<dbReference type="InterPro" id="IPR002772">
    <property type="entry name" value="Glyco_hydro_3_C"/>
</dbReference>
<dbReference type="GO" id="GO:0046556">
    <property type="term" value="F:alpha-L-arabinofuranosidase activity"/>
    <property type="evidence" value="ECO:0007669"/>
    <property type="project" value="TreeGrafter"/>
</dbReference>
<dbReference type="SUPFAM" id="SSF56988">
    <property type="entry name" value="Anthrax protective antigen"/>
    <property type="match status" value="1"/>
</dbReference>
<dbReference type="PANTHER" id="PTHR42721">
    <property type="entry name" value="SUGAR HYDROLASE-RELATED"/>
    <property type="match status" value="1"/>
</dbReference>
<evidence type="ECO:0000313" key="6">
    <source>
        <dbReference type="EMBL" id="QHQ40205.1"/>
    </source>
</evidence>
<dbReference type="EC" id="3.2.1.21" evidence="5"/>
<dbReference type="Gene3D" id="3.40.50.1700">
    <property type="entry name" value="Glycoside hydrolase family 3 C-terminal domain"/>
    <property type="match status" value="2"/>
</dbReference>
<evidence type="ECO:0000313" key="8">
    <source>
        <dbReference type="Proteomes" id="UP000563601"/>
    </source>
</evidence>
<dbReference type="Proteomes" id="UP000464675">
    <property type="component" value="Chromosome"/>
</dbReference>
<feature type="domain" description="Fibronectin type III-like" evidence="4">
    <location>
        <begin position="810"/>
        <end position="879"/>
    </location>
</feature>
<dbReference type="InterPro" id="IPR026891">
    <property type="entry name" value="Fn3-like"/>
</dbReference>
<dbReference type="InterPro" id="IPR013783">
    <property type="entry name" value="Ig-like_fold"/>
</dbReference>
<evidence type="ECO:0000256" key="3">
    <source>
        <dbReference type="ARBA" id="ARBA00022801"/>
    </source>
</evidence>
<dbReference type="GO" id="GO:0031222">
    <property type="term" value="P:arabinan catabolic process"/>
    <property type="evidence" value="ECO:0007669"/>
    <property type="project" value="TreeGrafter"/>
</dbReference>
<dbReference type="Pfam" id="PF14310">
    <property type="entry name" value="Fn3-like"/>
    <property type="match status" value="1"/>
</dbReference>
<dbReference type="EMBL" id="JACHHR010000003">
    <property type="protein sequence ID" value="MBB5212590.1"/>
    <property type="molecule type" value="Genomic_DNA"/>
</dbReference>
<dbReference type="SMART" id="SM01217">
    <property type="entry name" value="Fn3_like"/>
    <property type="match status" value="1"/>
</dbReference>
<evidence type="ECO:0000256" key="2">
    <source>
        <dbReference type="ARBA" id="ARBA00022729"/>
    </source>
</evidence>
<keyword evidence="3 5" id="KW-0378">Hydrolase</keyword>
<dbReference type="GO" id="GO:0009044">
    <property type="term" value="F:xylan 1,4-beta-xylosidase activity"/>
    <property type="evidence" value="ECO:0007669"/>
    <property type="project" value="InterPro"/>
</dbReference>
<dbReference type="OrthoDB" id="9781691at2"/>
<dbReference type="PRINTS" id="PR00133">
    <property type="entry name" value="GLHYDRLASE3"/>
</dbReference>
<dbReference type="PROSITE" id="PS51257">
    <property type="entry name" value="PROKAR_LIPOPROTEIN"/>
    <property type="match status" value="1"/>
</dbReference>
<keyword evidence="5" id="KW-0326">Glycosidase</keyword>
<dbReference type="InterPro" id="IPR001764">
    <property type="entry name" value="Glyco_hydro_3_N"/>
</dbReference>
<dbReference type="SUPFAM" id="SSF52279">
    <property type="entry name" value="Beta-D-glucan exohydrolase, C-terminal domain"/>
    <property type="match status" value="1"/>
</dbReference>
<dbReference type="EMBL" id="CP047491">
    <property type="protein sequence ID" value="QHQ40205.1"/>
    <property type="molecule type" value="Genomic_DNA"/>
</dbReference>
<gene>
    <name evidence="6" type="ORF">GTQ55_15270</name>
    <name evidence="5" type="ORF">HNQ53_002815</name>
</gene>
<dbReference type="RefSeq" id="WP_161859503.1">
    <property type="nucleotide sequence ID" value="NZ_CP047491.1"/>
</dbReference>
<accession>A0A6P1TEZ5</accession>
<organism evidence="5 8">
    <name type="scientific">Microbulbifer hydrolyticus</name>
    <dbReference type="NCBI Taxonomy" id="48074"/>
    <lineage>
        <taxon>Bacteria</taxon>
        <taxon>Pseudomonadati</taxon>
        <taxon>Pseudomonadota</taxon>
        <taxon>Gammaproteobacteria</taxon>
        <taxon>Cellvibrionales</taxon>
        <taxon>Microbulbiferaceae</taxon>
        <taxon>Microbulbifer</taxon>
    </lineage>
</organism>
<dbReference type="GO" id="GO:0045493">
    <property type="term" value="P:xylan catabolic process"/>
    <property type="evidence" value="ECO:0007669"/>
    <property type="project" value="InterPro"/>
</dbReference>
<protein>
    <submittedName>
        <fullName evidence="5">Beta-glucosidase</fullName>
        <ecNumber evidence="5">3.2.1.21</ecNumber>
    </submittedName>
</protein>
<evidence type="ECO:0000256" key="1">
    <source>
        <dbReference type="ARBA" id="ARBA00005336"/>
    </source>
</evidence>
<name>A0A6P1TEZ5_9GAMM</name>
<dbReference type="SUPFAM" id="SSF51445">
    <property type="entry name" value="(Trans)glycosidases"/>
    <property type="match status" value="1"/>
</dbReference>
<dbReference type="InterPro" id="IPR044993">
    <property type="entry name" value="BXL"/>
</dbReference>
<dbReference type="Gene3D" id="2.60.40.10">
    <property type="entry name" value="Immunoglobulins"/>
    <property type="match status" value="1"/>
</dbReference>
<keyword evidence="2" id="KW-0732">Signal</keyword>
<dbReference type="InterPro" id="IPR036881">
    <property type="entry name" value="Glyco_hydro_3_C_sf"/>
</dbReference>
<dbReference type="Pfam" id="PF07691">
    <property type="entry name" value="PA14"/>
    <property type="match status" value="1"/>
</dbReference>
<sequence length="896" mass="97154">MNKALSFPLCVLLLAACSRGPLDTADHTDTVATLHDAGGSPPYLDTALPIPQRVDDLVERMTLSEKIGQLYNDAPAIERLGVPKYDWWNEALHGVARAGKATVFPQAIGLAATFDDQLLGEVAVAISDEARAKHHYFADNGMAFRYTGLTFWSPNINIFRDPRWGRGQETYGEDPYLTGQMAVSFINGLQGDDPRYLKTAAMAKHFAVHSGPEKSRHSDDYTASRKDLAETYFPAFKTAVVEADVEAVMCAYNRVNGEPACGSDMLLKETLREQWGFNGHVVSDCGAIADFYEPDAHNVVKAPAAAAAWALKAGTDVNCGTGRLSTFANLGFALQREMIDESDIDTALKRLFTTRFKLGMFDPADSVPYTKIPMSVVGSEAHLALAEKVAEKSMVLLKNDGVLPLAEGTRVAVIGPNATNFSVLVGNYHGTPIQAVTPLAGIRARAGAEQVVYAPGSPLIADQYGHYEVVSAENLFHRDPNGALQAGLSAEYFPVDLARGEKARDFRYIPATTLAEAPAVTRIDTEVDFHWRRSPVDDTVNGDFGVVWSGILVPQESGSYLFKTGAALSINGQPVEGPISLLAGEEYTLTLSDVFLRTVSGSPLEPEVQLKWVNTSRDYVAEALEVARGAEVIIFTGGISAELEGEEMSVELAGFDRGDRTDIQLPAVQQALLRKLKTLGKPIVMVNFSGSAMALNWEDKNLNAIVQAFYPGEATGTALARVLWGDANPSARLPVTFYRSVEDLPDFKGYSFANRTYRYFTGDVLYPFGHGLSYTEFAYSDLKVPEAIASGQDLAVDVTVTNRGERAGGEISQVYLSMPDAPVEVPIRELKAFRHTQLAPGDSAELSFVIESDDIAYVDNDGVFQPYRGRLHLTVGSGQGEYLAAPQIAEATVAIQ</sequence>
<dbReference type="InterPro" id="IPR017853">
    <property type="entry name" value="GH"/>
</dbReference>
<dbReference type="AlphaFoldDB" id="A0A6P1TEZ5"/>
<evidence type="ECO:0000259" key="4">
    <source>
        <dbReference type="SMART" id="SM01217"/>
    </source>
</evidence>
<dbReference type="Proteomes" id="UP000563601">
    <property type="component" value="Unassembled WGS sequence"/>
</dbReference>
<dbReference type="InterPro" id="IPR036962">
    <property type="entry name" value="Glyco_hydro_3_N_sf"/>
</dbReference>
<dbReference type="Gene3D" id="3.20.20.300">
    <property type="entry name" value="Glycoside hydrolase, family 3, N-terminal domain"/>
    <property type="match status" value="1"/>
</dbReference>
<reference evidence="6 7" key="1">
    <citation type="submission" date="2020-01" db="EMBL/GenBank/DDBJ databases">
        <title>The possibility of degradation of plastic by Microbulbifer hydrolyticus IRE-31.</title>
        <authorList>
            <person name="Liu L."/>
        </authorList>
    </citation>
    <scope>NUCLEOTIDE SEQUENCE [LARGE SCALE GENOMIC DNA]</scope>
    <source>
        <strain evidence="6 7">IRE-31</strain>
    </source>
</reference>
<evidence type="ECO:0000313" key="7">
    <source>
        <dbReference type="Proteomes" id="UP000464675"/>
    </source>
</evidence>
<dbReference type="GO" id="GO:0008422">
    <property type="term" value="F:beta-glucosidase activity"/>
    <property type="evidence" value="ECO:0007669"/>
    <property type="project" value="UniProtKB-EC"/>
</dbReference>
<dbReference type="InterPro" id="IPR011658">
    <property type="entry name" value="PA14_dom"/>
</dbReference>
<dbReference type="PANTHER" id="PTHR42721:SF3">
    <property type="entry name" value="BETA-D-XYLOSIDASE 5-RELATED"/>
    <property type="match status" value="1"/>
</dbReference>
<reference evidence="5 8" key="2">
    <citation type="submission" date="2020-08" db="EMBL/GenBank/DDBJ databases">
        <title>Genomic Encyclopedia of Type Strains, Phase IV (KMG-IV): sequencing the most valuable type-strain genomes for metagenomic binning, comparative biology and taxonomic classification.</title>
        <authorList>
            <person name="Goeker M."/>
        </authorList>
    </citation>
    <scope>NUCLEOTIDE SEQUENCE [LARGE SCALE GENOMIC DNA]</scope>
    <source>
        <strain evidence="5 8">DSM 11525</strain>
    </source>
</reference>
<proteinExistence type="inferred from homology"/>